<reference evidence="1" key="1">
    <citation type="submission" date="2019-08" db="EMBL/GenBank/DDBJ databases">
        <title>Genomic characterization of a novel candidate phylum (ARYD3) from a high temperature, high salinity tertiary oil reservoir in north central Oklahoma, USA.</title>
        <authorList>
            <person name="Youssef N.H."/>
            <person name="Yadav A."/>
            <person name="Elshahed M.S."/>
        </authorList>
    </citation>
    <scope>NUCLEOTIDE SEQUENCE [LARGE SCALE GENOMIC DNA]</scope>
    <source>
        <strain evidence="1">ARYD3</strain>
    </source>
</reference>
<organism evidence="1 2">
    <name type="scientific">Candidatus Mcinerneyibacterium aminivorans</name>
    <dbReference type="NCBI Taxonomy" id="2703815"/>
    <lineage>
        <taxon>Bacteria</taxon>
        <taxon>Candidatus Macinerneyibacteriota</taxon>
        <taxon>Candidatus Mcinerneyibacteria</taxon>
        <taxon>Candidatus Mcinerneyibacteriales</taxon>
        <taxon>Candidatus Mcinerneyibacteriaceae</taxon>
        <taxon>Candidatus Mcinerneyibacterium</taxon>
    </lineage>
</organism>
<protein>
    <recommendedName>
        <fullName evidence="3">Polymerase nucleotidyl transferase domain-containing protein</fullName>
    </recommendedName>
</protein>
<dbReference type="Proteomes" id="UP000324143">
    <property type="component" value="Unassembled WGS sequence"/>
</dbReference>
<evidence type="ECO:0000313" key="1">
    <source>
        <dbReference type="EMBL" id="TYB30557.1"/>
    </source>
</evidence>
<dbReference type="Gene3D" id="3.30.460.10">
    <property type="entry name" value="Beta Polymerase, domain 2"/>
    <property type="match status" value="1"/>
</dbReference>
<sequence length="267" mass="31557">MNKSKKRAYEILNHYKNIIIDEMEELVKSIILVGSLSNGSYIPGPGRDIDQITILEDKANNNQIIRANEIIEKTEEKFNNDIPIARTVYKLGQMQRPFNRNIDYCKENKHLLELPIELFRIHDSGKIIYGNKNIKRILPVPKRDEVIKFEKRNRKDYRKLLKNEPEIRENLKNPPVRIAVQIILTTAMKHFYFATGNSCSNKHKIAERMKDKVVNYKFQKLLDLATEFKLNPDTEFENKKIIKLRKGCKKLMNWMYERKVDSVPLKK</sequence>
<proteinExistence type="predicted"/>
<name>A0A5D0MA34_9BACT</name>
<dbReference type="InterPro" id="IPR043519">
    <property type="entry name" value="NT_sf"/>
</dbReference>
<comment type="caution">
    <text evidence="1">The sequence shown here is derived from an EMBL/GenBank/DDBJ whole genome shotgun (WGS) entry which is preliminary data.</text>
</comment>
<keyword evidence="2" id="KW-1185">Reference proteome</keyword>
<evidence type="ECO:0008006" key="3">
    <source>
        <dbReference type="Google" id="ProtNLM"/>
    </source>
</evidence>
<dbReference type="AlphaFoldDB" id="A0A5D0MA34"/>
<accession>A0A5D0MA34</accession>
<evidence type="ECO:0000313" key="2">
    <source>
        <dbReference type="Proteomes" id="UP000324143"/>
    </source>
</evidence>
<gene>
    <name evidence="1" type="ORF">FXF47_08625</name>
</gene>
<dbReference type="EMBL" id="VSIX01000118">
    <property type="protein sequence ID" value="TYB30557.1"/>
    <property type="molecule type" value="Genomic_DNA"/>
</dbReference>